<dbReference type="RefSeq" id="WP_309853051.1">
    <property type="nucleotide sequence ID" value="NZ_JAVDQJ010000004.1"/>
</dbReference>
<evidence type="ECO:0000313" key="1">
    <source>
        <dbReference type="EMBL" id="MDR6218626.1"/>
    </source>
</evidence>
<sequence>MPRNHLQRELVPTVAFISGELNGVRRTFRVTGHFRGRLDLIYTALTQAPFKFHGVLFARRAEPGESIPLFRVNWS</sequence>
<dbReference type="AlphaFoldDB" id="A0AAE3XCQ0"/>
<proteinExistence type="predicted"/>
<protein>
    <submittedName>
        <fullName evidence="1">Uncharacterized protein</fullName>
    </submittedName>
</protein>
<gene>
    <name evidence="1" type="ORF">J2Y00_002223</name>
</gene>
<dbReference type="Proteomes" id="UP001185331">
    <property type="component" value="Unassembled WGS sequence"/>
</dbReference>
<organism evidence="1 2">
    <name type="scientific">Deinococcus soli</name>
    <name type="common">ex Cha et al. 2016</name>
    <dbReference type="NCBI Taxonomy" id="1309411"/>
    <lineage>
        <taxon>Bacteria</taxon>
        <taxon>Thermotogati</taxon>
        <taxon>Deinococcota</taxon>
        <taxon>Deinococci</taxon>
        <taxon>Deinococcales</taxon>
        <taxon>Deinococcaceae</taxon>
        <taxon>Deinococcus</taxon>
    </lineage>
</organism>
<accession>A0AAE3XCQ0</accession>
<name>A0AAE3XCQ0_9DEIO</name>
<comment type="caution">
    <text evidence="1">The sequence shown here is derived from an EMBL/GenBank/DDBJ whole genome shotgun (WGS) entry which is preliminary data.</text>
</comment>
<evidence type="ECO:0000313" key="2">
    <source>
        <dbReference type="Proteomes" id="UP001185331"/>
    </source>
</evidence>
<dbReference type="EMBL" id="JAVDQK010000005">
    <property type="protein sequence ID" value="MDR6218626.1"/>
    <property type="molecule type" value="Genomic_DNA"/>
</dbReference>
<reference evidence="1" key="1">
    <citation type="submission" date="2023-07" db="EMBL/GenBank/DDBJ databases">
        <title>Sorghum-associated microbial communities from plants grown in Nebraska, USA.</title>
        <authorList>
            <person name="Schachtman D."/>
        </authorList>
    </citation>
    <scope>NUCLEOTIDE SEQUENCE</scope>
    <source>
        <strain evidence="1">BE330</strain>
    </source>
</reference>